<dbReference type="Gene3D" id="2.170.270.10">
    <property type="entry name" value="SET domain"/>
    <property type="match status" value="1"/>
</dbReference>
<dbReference type="PROSITE" id="PS50157">
    <property type="entry name" value="ZINC_FINGER_C2H2_2"/>
    <property type="match status" value="7"/>
</dbReference>
<dbReference type="FunFam" id="3.30.160.60:FF:002343">
    <property type="entry name" value="Zinc finger protein 33A"/>
    <property type="match status" value="1"/>
</dbReference>
<dbReference type="Gene3D" id="3.30.160.60">
    <property type="entry name" value="Classic Zinc Finger"/>
    <property type="match status" value="7"/>
</dbReference>
<feature type="domain" description="C2H2-type" evidence="12">
    <location>
        <begin position="519"/>
        <end position="546"/>
    </location>
</feature>
<feature type="compositionally biased region" description="Basic and acidic residues" evidence="11">
    <location>
        <begin position="328"/>
        <end position="347"/>
    </location>
</feature>
<dbReference type="InterPro" id="IPR050331">
    <property type="entry name" value="Zinc_finger"/>
</dbReference>
<feature type="region of interest" description="Disordered" evidence="11">
    <location>
        <begin position="217"/>
        <end position="250"/>
    </location>
</feature>
<dbReference type="InterPro" id="IPR001214">
    <property type="entry name" value="SET_dom"/>
</dbReference>
<reference evidence="14" key="2">
    <citation type="journal article" date="2023" name="Science">
        <title>Genomic signatures of disease resistance in endangered staghorn corals.</title>
        <authorList>
            <person name="Vollmer S.V."/>
            <person name="Selwyn J.D."/>
            <person name="Despard B.A."/>
            <person name="Roesel C.L."/>
        </authorList>
    </citation>
    <scope>NUCLEOTIDE SEQUENCE</scope>
    <source>
        <strain evidence="14">K2</strain>
    </source>
</reference>
<evidence type="ECO:0000256" key="1">
    <source>
        <dbReference type="ARBA" id="ARBA00004123"/>
    </source>
</evidence>
<dbReference type="GO" id="GO:1990837">
    <property type="term" value="F:sequence-specific double-stranded DNA binding"/>
    <property type="evidence" value="ECO:0007669"/>
    <property type="project" value="UniProtKB-ARBA"/>
</dbReference>
<evidence type="ECO:0000256" key="3">
    <source>
        <dbReference type="ARBA" id="ARBA00022723"/>
    </source>
</evidence>
<keyword evidence="4" id="KW-0677">Repeat</keyword>
<evidence type="ECO:0000256" key="11">
    <source>
        <dbReference type="SAM" id="MobiDB-lite"/>
    </source>
</evidence>
<feature type="domain" description="SET" evidence="13">
    <location>
        <begin position="56"/>
        <end position="172"/>
    </location>
</feature>
<feature type="region of interest" description="Disordered" evidence="11">
    <location>
        <begin position="898"/>
        <end position="919"/>
    </location>
</feature>
<dbReference type="FunFam" id="3.30.160.60:FF:000303">
    <property type="entry name" value="Zinc finger protein 41"/>
    <property type="match status" value="1"/>
</dbReference>
<comment type="caution">
    <text evidence="14">The sequence shown here is derived from an EMBL/GenBank/DDBJ whole genome shotgun (WGS) entry which is preliminary data.</text>
</comment>
<dbReference type="GO" id="GO:0008270">
    <property type="term" value="F:zinc ion binding"/>
    <property type="evidence" value="ECO:0007669"/>
    <property type="project" value="UniProtKB-KW"/>
</dbReference>
<feature type="compositionally biased region" description="Polar residues" evidence="11">
    <location>
        <begin position="292"/>
        <end position="309"/>
    </location>
</feature>
<feature type="domain" description="C2H2-type" evidence="12">
    <location>
        <begin position="690"/>
        <end position="717"/>
    </location>
</feature>
<keyword evidence="5 10" id="KW-0863">Zinc-finger</keyword>
<dbReference type="FunFam" id="3.30.160.60:FF:001049">
    <property type="entry name" value="zinc finger protein 319"/>
    <property type="match status" value="1"/>
</dbReference>
<keyword evidence="15" id="KW-1185">Reference proteome</keyword>
<evidence type="ECO:0000256" key="5">
    <source>
        <dbReference type="ARBA" id="ARBA00022771"/>
    </source>
</evidence>
<evidence type="ECO:0000259" key="13">
    <source>
        <dbReference type="PROSITE" id="PS50280"/>
    </source>
</evidence>
<keyword evidence="8" id="KW-0804">Transcription</keyword>
<dbReference type="PANTHER" id="PTHR16515:SF49">
    <property type="entry name" value="GASTRULA ZINC FINGER PROTEIN XLCGF49.1-LIKE-RELATED"/>
    <property type="match status" value="1"/>
</dbReference>
<feature type="domain" description="C2H2-type" evidence="12">
    <location>
        <begin position="634"/>
        <end position="661"/>
    </location>
</feature>
<evidence type="ECO:0000256" key="7">
    <source>
        <dbReference type="ARBA" id="ARBA00023015"/>
    </source>
</evidence>
<dbReference type="SUPFAM" id="SSF57667">
    <property type="entry name" value="beta-beta-alpha zinc fingers"/>
    <property type="match status" value="4"/>
</dbReference>
<evidence type="ECO:0000256" key="2">
    <source>
        <dbReference type="ARBA" id="ARBA00006991"/>
    </source>
</evidence>
<feature type="domain" description="C2H2-type" evidence="12">
    <location>
        <begin position="575"/>
        <end position="602"/>
    </location>
</feature>
<reference evidence="14" key="1">
    <citation type="journal article" date="2023" name="G3 (Bethesda)">
        <title>Whole genome assembly and annotation of the endangered Caribbean coral Acropora cervicornis.</title>
        <authorList>
            <person name="Selwyn J.D."/>
            <person name="Vollmer S.V."/>
        </authorList>
    </citation>
    <scope>NUCLEOTIDE SEQUENCE</scope>
    <source>
        <strain evidence="14">K2</strain>
    </source>
</reference>
<dbReference type="GO" id="GO:0032502">
    <property type="term" value="P:developmental process"/>
    <property type="evidence" value="ECO:0007669"/>
    <property type="project" value="UniProtKB-ARBA"/>
</dbReference>
<evidence type="ECO:0000256" key="8">
    <source>
        <dbReference type="ARBA" id="ARBA00023163"/>
    </source>
</evidence>
<name>A0AAD9PWJ7_ACRCE</name>
<accession>A0AAD9PWJ7</accession>
<dbReference type="Pfam" id="PF13465">
    <property type="entry name" value="zf-H2C2_2"/>
    <property type="match status" value="1"/>
</dbReference>
<dbReference type="EMBL" id="JARQWQ010000113">
    <property type="protein sequence ID" value="KAK2550209.1"/>
    <property type="molecule type" value="Genomic_DNA"/>
</dbReference>
<gene>
    <name evidence="14" type="ORF">P5673_029073</name>
</gene>
<keyword evidence="9" id="KW-0539">Nucleus</keyword>
<protein>
    <submittedName>
        <fullName evidence="14">Zinc finger protein 570</fullName>
    </submittedName>
</protein>
<dbReference type="GO" id="GO:0005634">
    <property type="term" value="C:nucleus"/>
    <property type="evidence" value="ECO:0007669"/>
    <property type="project" value="UniProtKB-SubCell"/>
</dbReference>
<evidence type="ECO:0000256" key="9">
    <source>
        <dbReference type="ARBA" id="ARBA00023242"/>
    </source>
</evidence>
<dbReference type="SUPFAM" id="SSF82199">
    <property type="entry name" value="SET domain"/>
    <property type="match status" value="1"/>
</dbReference>
<dbReference type="Pfam" id="PF00096">
    <property type="entry name" value="zf-C2H2"/>
    <property type="match status" value="3"/>
</dbReference>
<comment type="subcellular location">
    <subcellularLocation>
        <location evidence="1">Nucleus</location>
    </subcellularLocation>
</comment>
<dbReference type="PROSITE" id="PS50280">
    <property type="entry name" value="SET"/>
    <property type="match status" value="1"/>
</dbReference>
<evidence type="ECO:0000256" key="6">
    <source>
        <dbReference type="ARBA" id="ARBA00022833"/>
    </source>
</evidence>
<dbReference type="PROSITE" id="PS00028">
    <property type="entry name" value="ZINC_FINGER_C2H2_1"/>
    <property type="match status" value="7"/>
</dbReference>
<feature type="compositionally biased region" description="Polar residues" evidence="11">
    <location>
        <begin position="226"/>
        <end position="240"/>
    </location>
</feature>
<dbReference type="FunFam" id="3.30.160.60:FF:000478">
    <property type="entry name" value="Zinc finger protein 133"/>
    <property type="match status" value="1"/>
</dbReference>
<dbReference type="GO" id="GO:0005694">
    <property type="term" value="C:chromosome"/>
    <property type="evidence" value="ECO:0007669"/>
    <property type="project" value="UniProtKB-ARBA"/>
</dbReference>
<feature type="compositionally biased region" description="Basic and acidic residues" evidence="11">
    <location>
        <begin position="416"/>
        <end position="432"/>
    </location>
</feature>
<evidence type="ECO:0000313" key="14">
    <source>
        <dbReference type="EMBL" id="KAK2550209.1"/>
    </source>
</evidence>
<sequence length="919" mass="102141">MSSDLTSAENDDYIVCDECEGKFILGDCPDHGPLVWVDDCQETHPGPAKNVTSLPSDLCLKPSAVMQGHLGVFTKENIKKRVIFGPFKGQAIPFEELNVGDNFMRLWEVFKDGKVSCIVDGTDEQHGNWMRFVNCARDIKEQNLVVTQFHGEIYFRTCVPVPAGSELLVWYSESYPIKVNSSSQKEENGHPLACESCELVFPGPIWLRRHQSIQCPRMTKEGRNQPLVSSRSSNTDQLQPSDKGVSIEDSTISPEVESSYVIVHLGNTIDDRTVIQAEENSSYVVVHVQPAPTETTRSSKRPSVNTGRVTSRKKTKRGSVPQLSTVNARKEERALTENRVVDNKKSGEILTKPRGAAAKKPSPSKRDSARKRRSTDSAPSRSKASKFRQRAVEKPNQKATMQNPRAARTISSCGKKTLDKGDGNDDTTENRSTKATKTTKTRKLRSQPGTTNSSSGVKPSLKPGGTEGVDDKIEEQFIENTPPKDKQLNEAGGEEEGMEPPEKKSTVAKGKKKKGPQVYTCKICLGSFKWNSALQYHMRKHMSEKEFRCEICNKGLSQVSSLNRHMRMHRGERPHECQECGKRFLEKGKLVLHQRLHAGEPPEKKFKCNMCDRGFTLSANLRTHMRIHTGEKPYSCPQCGKAFKRSSDVSSHLRSHTGERPYKCPQCPKAFTMLSHRNRHQLIHTGEKPFKCDLCGKGFTQPSSVKAHLKVHEKRQARLEGVREGQQENRQKKTAPKDAAMQTDGEAARNEYAKAAKGCPLEDLPSDTAQKTGTMAEGITEEAPEVGRTEVIGSENVQLENEYVRDTVAYMITGNDAMGLLQLAATQVNQHEHLNNDAPQIELRVGAEITTIAQEQLELSCANEPFEFVTTHLNGKGLLPLPDNADRGNGGSECMQLELGQDNGGEASDQQDEQTLLEL</sequence>
<comment type="similarity">
    <text evidence="2">Belongs to the krueppel C2H2-type zinc-finger protein family.</text>
</comment>
<proteinExistence type="inferred from homology"/>
<keyword evidence="6" id="KW-0862">Zinc</keyword>
<dbReference type="Pfam" id="PF21549">
    <property type="entry name" value="PRDM2_PR"/>
    <property type="match status" value="1"/>
</dbReference>
<evidence type="ECO:0000259" key="12">
    <source>
        <dbReference type="PROSITE" id="PS50157"/>
    </source>
</evidence>
<dbReference type="InterPro" id="IPR036236">
    <property type="entry name" value="Znf_C2H2_sf"/>
</dbReference>
<keyword evidence="3" id="KW-0479">Metal-binding</keyword>
<dbReference type="AlphaFoldDB" id="A0AAD9PWJ7"/>
<dbReference type="PANTHER" id="PTHR16515">
    <property type="entry name" value="PR DOMAIN ZINC FINGER PROTEIN"/>
    <property type="match status" value="1"/>
</dbReference>
<feature type="compositionally biased region" description="Polar residues" evidence="11">
    <location>
        <begin position="397"/>
        <end position="414"/>
    </location>
</feature>
<feature type="region of interest" description="Disordered" evidence="11">
    <location>
        <begin position="288"/>
        <end position="512"/>
    </location>
</feature>
<feature type="compositionally biased region" description="Polar residues" evidence="11">
    <location>
        <begin position="447"/>
        <end position="457"/>
    </location>
</feature>
<dbReference type="SMART" id="SM00355">
    <property type="entry name" value="ZnF_C2H2"/>
    <property type="match status" value="8"/>
</dbReference>
<organism evidence="14 15">
    <name type="scientific">Acropora cervicornis</name>
    <name type="common">Staghorn coral</name>
    <dbReference type="NCBI Taxonomy" id="6130"/>
    <lineage>
        <taxon>Eukaryota</taxon>
        <taxon>Metazoa</taxon>
        <taxon>Cnidaria</taxon>
        <taxon>Anthozoa</taxon>
        <taxon>Hexacorallia</taxon>
        <taxon>Scleractinia</taxon>
        <taxon>Astrocoeniina</taxon>
        <taxon>Acroporidae</taxon>
        <taxon>Acropora</taxon>
    </lineage>
</organism>
<feature type="compositionally biased region" description="Basic and acidic residues" evidence="11">
    <location>
        <begin position="718"/>
        <end position="731"/>
    </location>
</feature>
<dbReference type="GO" id="GO:0045893">
    <property type="term" value="P:positive regulation of DNA-templated transcription"/>
    <property type="evidence" value="ECO:0007669"/>
    <property type="project" value="UniProtKB-ARBA"/>
</dbReference>
<feature type="domain" description="C2H2-type" evidence="12">
    <location>
        <begin position="547"/>
        <end position="574"/>
    </location>
</feature>
<feature type="domain" description="C2H2-type" evidence="12">
    <location>
        <begin position="662"/>
        <end position="689"/>
    </location>
</feature>
<dbReference type="FunFam" id="3.30.160.60:FF:000135">
    <property type="entry name" value="Zinc finger protein 358"/>
    <property type="match status" value="1"/>
</dbReference>
<evidence type="ECO:0000256" key="4">
    <source>
        <dbReference type="ARBA" id="ARBA00022737"/>
    </source>
</evidence>
<dbReference type="InterPro" id="IPR013087">
    <property type="entry name" value="Znf_C2H2_type"/>
</dbReference>
<keyword evidence="7" id="KW-0805">Transcription regulation</keyword>
<dbReference type="FunFam" id="3.30.160.60:FF:001732">
    <property type="entry name" value="Zgc:162936"/>
    <property type="match status" value="1"/>
</dbReference>
<dbReference type="Proteomes" id="UP001249851">
    <property type="component" value="Unassembled WGS sequence"/>
</dbReference>
<feature type="region of interest" description="Disordered" evidence="11">
    <location>
        <begin position="718"/>
        <end position="746"/>
    </location>
</feature>
<evidence type="ECO:0000313" key="15">
    <source>
        <dbReference type="Proteomes" id="UP001249851"/>
    </source>
</evidence>
<feature type="domain" description="C2H2-type" evidence="12">
    <location>
        <begin position="606"/>
        <end position="633"/>
    </location>
</feature>
<dbReference type="InterPro" id="IPR046341">
    <property type="entry name" value="SET_dom_sf"/>
</dbReference>
<evidence type="ECO:0000256" key="10">
    <source>
        <dbReference type="PROSITE-ProRule" id="PRU00042"/>
    </source>
</evidence>